<accession>A0A6A4VIJ3</accession>
<sequence length="85" mass="8878">MRTAVQQLLLLILVIGTCISVARAQASADLVSSESTFVVIKRPNQKPEVVHLSPPTSKPTASAKISAAVAVKRTPASAKAEKKTA</sequence>
<gene>
    <name evidence="2" type="ORF">FJT64_009137</name>
</gene>
<keyword evidence="3" id="KW-1185">Reference proteome</keyword>
<evidence type="ECO:0000313" key="2">
    <source>
        <dbReference type="EMBL" id="KAF0292939.1"/>
    </source>
</evidence>
<dbReference type="AlphaFoldDB" id="A0A6A4VIJ3"/>
<feature type="signal peptide" evidence="1">
    <location>
        <begin position="1"/>
        <end position="24"/>
    </location>
</feature>
<proteinExistence type="predicted"/>
<protein>
    <submittedName>
        <fullName evidence="2">Uncharacterized protein</fullName>
    </submittedName>
</protein>
<dbReference type="Proteomes" id="UP000440578">
    <property type="component" value="Unassembled WGS sequence"/>
</dbReference>
<evidence type="ECO:0000256" key="1">
    <source>
        <dbReference type="SAM" id="SignalP"/>
    </source>
</evidence>
<organism evidence="2 3">
    <name type="scientific">Amphibalanus amphitrite</name>
    <name type="common">Striped barnacle</name>
    <name type="synonym">Balanus amphitrite</name>
    <dbReference type="NCBI Taxonomy" id="1232801"/>
    <lineage>
        <taxon>Eukaryota</taxon>
        <taxon>Metazoa</taxon>
        <taxon>Ecdysozoa</taxon>
        <taxon>Arthropoda</taxon>
        <taxon>Crustacea</taxon>
        <taxon>Multicrustacea</taxon>
        <taxon>Cirripedia</taxon>
        <taxon>Thoracica</taxon>
        <taxon>Thoracicalcarea</taxon>
        <taxon>Balanomorpha</taxon>
        <taxon>Balanoidea</taxon>
        <taxon>Balanidae</taxon>
        <taxon>Amphibalaninae</taxon>
        <taxon>Amphibalanus</taxon>
    </lineage>
</organism>
<comment type="caution">
    <text evidence="2">The sequence shown here is derived from an EMBL/GenBank/DDBJ whole genome shotgun (WGS) entry which is preliminary data.</text>
</comment>
<evidence type="ECO:0000313" key="3">
    <source>
        <dbReference type="Proteomes" id="UP000440578"/>
    </source>
</evidence>
<reference evidence="2 3" key="1">
    <citation type="submission" date="2019-07" db="EMBL/GenBank/DDBJ databases">
        <title>Draft genome assembly of a fouling barnacle, Amphibalanus amphitrite (Darwin, 1854): The first reference genome for Thecostraca.</title>
        <authorList>
            <person name="Kim W."/>
        </authorList>
    </citation>
    <scope>NUCLEOTIDE SEQUENCE [LARGE SCALE GENOMIC DNA]</scope>
    <source>
        <strain evidence="2">SNU_AA5</strain>
        <tissue evidence="2">Soma without cirri and trophi</tissue>
    </source>
</reference>
<keyword evidence="1" id="KW-0732">Signal</keyword>
<feature type="chain" id="PRO_5025528605" evidence="1">
    <location>
        <begin position="25"/>
        <end position="85"/>
    </location>
</feature>
<dbReference type="EMBL" id="VIIS01001783">
    <property type="protein sequence ID" value="KAF0292939.1"/>
    <property type="molecule type" value="Genomic_DNA"/>
</dbReference>
<name>A0A6A4VIJ3_AMPAM</name>